<evidence type="ECO:0000313" key="6">
    <source>
        <dbReference type="Proteomes" id="UP001461163"/>
    </source>
</evidence>
<organism evidence="5 6">
    <name type="scientific">Paraglaciecola mesophila</name>
    <dbReference type="NCBI Taxonomy" id="197222"/>
    <lineage>
        <taxon>Bacteria</taxon>
        <taxon>Pseudomonadati</taxon>
        <taxon>Pseudomonadota</taxon>
        <taxon>Gammaproteobacteria</taxon>
        <taxon>Alteromonadales</taxon>
        <taxon>Alteromonadaceae</taxon>
        <taxon>Paraglaciecola</taxon>
    </lineage>
</organism>
<keyword evidence="1 4" id="KW-1003">Cell membrane</keyword>
<dbReference type="NCBIfam" id="NF003439">
    <property type="entry name" value="PRK04968.1"/>
    <property type="match status" value="1"/>
</dbReference>
<dbReference type="HAMAP" id="MF_01104">
    <property type="entry name" value="Syd"/>
    <property type="match status" value="1"/>
</dbReference>
<comment type="similarity">
    <text evidence="4">Belongs to the Syd family.</text>
</comment>
<accession>A0ABU9SSZ5</accession>
<keyword evidence="6" id="KW-1185">Reference proteome</keyword>
<comment type="subcellular location">
    <subcellularLocation>
        <location evidence="4">Cell inner membrane</location>
        <topology evidence="4">Peripheral membrane protein</topology>
        <orientation evidence="4">Cytoplasmic side</orientation>
    </subcellularLocation>
    <text evidence="4">Loosely associated with the cytoplasmic side of the inner membrane, probably via SecY.</text>
</comment>
<dbReference type="EMBL" id="JBBMQS010000003">
    <property type="protein sequence ID" value="MEM5497012.1"/>
    <property type="molecule type" value="Genomic_DNA"/>
</dbReference>
<proteinExistence type="inferred from homology"/>
<evidence type="ECO:0000256" key="2">
    <source>
        <dbReference type="ARBA" id="ARBA00022519"/>
    </source>
</evidence>
<gene>
    <name evidence="4 5" type="primary">syd</name>
    <name evidence="5" type="ORF">WNY77_06355</name>
</gene>
<name>A0ABU9SSZ5_9ALTE</name>
<dbReference type="RefSeq" id="WP_342881224.1">
    <property type="nucleotide sequence ID" value="NZ_JBBMQS010000003.1"/>
</dbReference>
<dbReference type="InterPro" id="IPR038228">
    <property type="entry name" value="Syd_sf"/>
</dbReference>
<evidence type="ECO:0000256" key="3">
    <source>
        <dbReference type="ARBA" id="ARBA00023136"/>
    </source>
</evidence>
<sequence length="186" mass="21211">MTSRVNQSLDDFMGRFAAFVKDHAEAGAIEYDADWPSPCYATDVPPETGKLIPWKPELREQASEFKDISEALELTLHPDVAQFYSRYWSDNIVAQHPSGKLQILQAWNEEDFERLQQNIVGHILMKRRLRQPETIFIALTDEDDFVLSVDNQTGAVMLEQVGLQPKEQISPDLATFLDEIEPSTTD</sequence>
<evidence type="ECO:0000256" key="1">
    <source>
        <dbReference type="ARBA" id="ARBA00022475"/>
    </source>
</evidence>
<comment type="caution">
    <text evidence="5">The sequence shown here is derived from an EMBL/GenBank/DDBJ whole genome shotgun (WGS) entry which is preliminary data.</text>
</comment>
<dbReference type="InterPro" id="IPR009948">
    <property type="entry name" value="Syd"/>
</dbReference>
<evidence type="ECO:0000256" key="4">
    <source>
        <dbReference type="HAMAP-Rule" id="MF_01104"/>
    </source>
</evidence>
<dbReference type="Gene3D" id="3.40.1580.20">
    <property type="entry name" value="Syd protein"/>
    <property type="match status" value="1"/>
</dbReference>
<keyword evidence="2 4" id="KW-0997">Cell inner membrane</keyword>
<dbReference type="Proteomes" id="UP001461163">
    <property type="component" value="Unassembled WGS sequence"/>
</dbReference>
<dbReference type="CDD" id="cd16323">
    <property type="entry name" value="Syd"/>
    <property type="match status" value="1"/>
</dbReference>
<dbReference type="Pfam" id="PF07348">
    <property type="entry name" value="Syd"/>
    <property type="match status" value="1"/>
</dbReference>
<reference evidence="5 6" key="1">
    <citation type="submission" date="2024-03" db="EMBL/GenBank/DDBJ databases">
        <title>Community enrichment and isolation of bacterial strains for fucoidan degradation.</title>
        <authorList>
            <person name="Sichert A."/>
        </authorList>
    </citation>
    <scope>NUCLEOTIDE SEQUENCE [LARGE SCALE GENOMIC DNA]</scope>
    <source>
        <strain evidence="5 6">AS12</strain>
    </source>
</reference>
<comment type="function">
    <text evidence="4">Interacts with the SecY protein in vivo. May bind preferentially to an uncomplexed state of SecY, thus functioning either as a chelating agent for excess SecY in the cell or as a regulatory factor that negatively controls the translocase function.</text>
</comment>
<evidence type="ECO:0000313" key="5">
    <source>
        <dbReference type="EMBL" id="MEM5497012.1"/>
    </source>
</evidence>
<keyword evidence="3 4" id="KW-0472">Membrane</keyword>
<protein>
    <recommendedName>
        <fullName evidence="4">Protein Syd</fullName>
    </recommendedName>
</protein>